<evidence type="ECO:0000313" key="2">
    <source>
        <dbReference type="Proteomes" id="UP000245207"/>
    </source>
</evidence>
<name>A0A2U1PHN3_ARTAN</name>
<dbReference type="Proteomes" id="UP000245207">
    <property type="component" value="Unassembled WGS sequence"/>
</dbReference>
<dbReference type="OrthoDB" id="1689146at2759"/>
<dbReference type="Pfam" id="PF04578">
    <property type="entry name" value="DUF594"/>
    <property type="match status" value="1"/>
</dbReference>
<accession>A0A2U1PHN3</accession>
<sequence length="164" mass="18586">METAKEISSARGDWVLRVEQGWRTLLPYTLDFDYDKSLLWHIATQLCSNKELKKELNTTASEVRPLTVKGDRSKSLLFYGCIFAKMMKIEEKEKSLNKWSIISKVWVELLCYAASHSRADSKAAQVSKGGELITMVWLLMAHFGLGGQFQINEGQARAKLIVGK</sequence>
<dbReference type="STRING" id="35608.A0A2U1PHN3"/>
<dbReference type="PANTHER" id="PTHR31325">
    <property type="entry name" value="OS01G0798800 PROTEIN-RELATED"/>
    <property type="match status" value="1"/>
</dbReference>
<keyword evidence="2" id="KW-1185">Reference proteome</keyword>
<evidence type="ECO:0008006" key="3">
    <source>
        <dbReference type="Google" id="ProtNLM"/>
    </source>
</evidence>
<protein>
    <recommendedName>
        <fullName evidence="3">DUF4220 domain-containing protein</fullName>
    </recommendedName>
</protein>
<proteinExistence type="predicted"/>
<evidence type="ECO:0000313" key="1">
    <source>
        <dbReference type="EMBL" id="PWA85278.1"/>
    </source>
</evidence>
<gene>
    <name evidence="1" type="ORF">CTI12_AA151050</name>
</gene>
<organism evidence="1 2">
    <name type="scientific">Artemisia annua</name>
    <name type="common">Sweet wormwood</name>
    <dbReference type="NCBI Taxonomy" id="35608"/>
    <lineage>
        <taxon>Eukaryota</taxon>
        <taxon>Viridiplantae</taxon>
        <taxon>Streptophyta</taxon>
        <taxon>Embryophyta</taxon>
        <taxon>Tracheophyta</taxon>
        <taxon>Spermatophyta</taxon>
        <taxon>Magnoliopsida</taxon>
        <taxon>eudicotyledons</taxon>
        <taxon>Gunneridae</taxon>
        <taxon>Pentapetalae</taxon>
        <taxon>asterids</taxon>
        <taxon>campanulids</taxon>
        <taxon>Asterales</taxon>
        <taxon>Asteraceae</taxon>
        <taxon>Asteroideae</taxon>
        <taxon>Anthemideae</taxon>
        <taxon>Artemisiinae</taxon>
        <taxon>Artemisia</taxon>
    </lineage>
</organism>
<comment type="caution">
    <text evidence="1">The sequence shown here is derived from an EMBL/GenBank/DDBJ whole genome shotgun (WGS) entry which is preliminary data.</text>
</comment>
<dbReference type="AlphaFoldDB" id="A0A2U1PHN3"/>
<dbReference type="EMBL" id="PKPP01001139">
    <property type="protein sequence ID" value="PWA85278.1"/>
    <property type="molecule type" value="Genomic_DNA"/>
</dbReference>
<dbReference type="InterPro" id="IPR007658">
    <property type="entry name" value="DUF594"/>
</dbReference>
<reference evidence="1 2" key="1">
    <citation type="journal article" date="2018" name="Mol. Plant">
        <title>The genome of Artemisia annua provides insight into the evolution of Asteraceae family and artemisinin biosynthesis.</title>
        <authorList>
            <person name="Shen Q."/>
            <person name="Zhang L."/>
            <person name="Liao Z."/>
            <person name="Wang S."/>
            <person name="Yan T."/>
            <person name="Shi P."/>
            <person name="Liu M."/>
            <person name="Fu X."/>
            <person name="Pan Q."/>
            <person name="Wang Y."/>
            <person name="Lv Z."/>
            <person name="Lu X."/>
            <person name="Zhang F."/>
            <person name="Jiang W."/>
            <person name="Ma Y."/>
            <person name="Chen M."/>
            <person name="Hao X."/>
            <person name="Li L."/>
            <person name="Tang Y."/>
            <person name="Lv G."/>
            <person name="Zhou Y."/>
            <person name="Sun X."/>
            <person name="Brodelius P.E."/>
            <person name="Rose J.K.C."/>
            <person name="Tang K."/>
        </authorList>
    </citation>
    <scope>NUCLEOTIDE SEQUENCE [LARGE SCALE GENOMIC DNA]</scope>
    <source>
        <strain evidence="2">cv. Huhao1</strain>
        <tissue evidence="1">Leaf</tissue>
    </source>
</reference>